<dbReference type="NCBIfam" id="NF002794">
    <property type="entry name" value="PRK02925.1"/>
    <property type="match status" value="1"/>
</dbReference>
<evidence type="ECO:0000256" key="1">
    <source>
        <dbReference type="ARBA" id="ARBA00001165"/>
    </source>
</evidence>
<comment type="similarity">
    <text evidence="3 7">Belongs to the metallo-dependent hydrolases superfamily. Uronate isomerase family.</text>
</comment>
<dbReference type="STRING" id="1790137.AXE80_07930"/>
<dbReference type="UniPathway" id="UPA00246"/>
<dbReference type="HAMAP" id="MF_00675">
    <property type="entry name" value="UxaC"/>
    <property type="match status" value="1"/>
</dbReference>
<dbReference type="KEGG" id="wfu:AXE80_07930"/>
<dbReference type="RefSeq" id="WP_068826092.1">
    <property type="nucleotide sequence ID" value="NZ_CP014224.1"/>
</dbReference>
<dbReference type="InterPro" id="IPR003766">
    <property type="entry name" value="Uronate_isomerase"/>
</dbReference>
<dbReference type="GO" id="GO:0019698">
    <property type="term" value="P:D-galacturonate catabolic process"/>
    <property type="evidence" value="ECO:0007669"/>
    <property type="project" value="TreeGrafter"/>
</dbReference>
<accession>A0A1B1Y634</accession>
<dbReference type="InterPro" id="IPR032466">
    <property type="entry name" value="Metal_Hydrolase"/>
</dbReference>
<evidence type="ECO:0000256" key="5">
    <source>
        <dbReference type="ARBA" id="ARBA00020555"/>
    </source>
</evidence>
<dbReference type="Gene3D" id="3.20.20.140">
    <property type="entry name" value="Metal-dependent hydrolases"/>
    <property type="match status" value="1"/>
</dbReference>
<keyword evidence="9" id="KW-1185">Reference proteome</keyword>
<comment type="catalytic activity">
    <reaction evidence="1 7">
        <text>D-glucuronate = D-fructuronate</text>
        <dbReference type="Rhea" id="RHEA:13049"/>
        <dbReference type="ChEBI" id="CHEBI:58720"/>
        <dbReference type="ChEBI" id="CHEBI:59863"/>
        <dbReference type="EC" id="5.3.1.12"/>
    </reaction>
</comment>
<keyword evidence="6 7" id="KW-0413">Isomerase</keyword>
<evidence type="ECO:0000256" key="3">
    <source>
        <dbReference type="ARBA" id="ARBA00008397"/>
    </source>
</evidence>
<protein>
    <recommendedName>
        <fullName evidence="5 7">Uronate isomerase</fullName>
        <ecNumber evidence="4 7">5.3.1.12</ecNumber>
    </recommendedName>
    <alternativeName>
        <fullName evidence="7">Glucuronate isomerase</fullName>
    </alternativeName>
    <alternativeName>
        <fullName evidence="7">Uronic isomerase</fullName>
    </alternativeName>
</protein>
<dbReference type="EC" id="5.3.1.12" evidence="4 7"/>
<evidence type="ECO:0000256" key="7">
    <source>
        <dbReference type="HAMAP-Rule" id="MF_00675"/>
    </source>
</evidence>
<dbReference type="OrthoDB" id="9766564at2"/>
<evidence type="ECO:0000313" key="9">
    <source>
        <dbReference type="Proteomes" id="UP000092967"/>
    </source>
</evidence>
<evidence type="ECO:0000313" key="8">
    <source>
        <dbReference type="EMBL" id="ANW96209.1"/>
    </source>
</evidence>
<dbReference type="Gene3D" id="1.10.2020.10">
    <property type="entry name" value="uronate isomerase, domain 2, chain A"/>
    <property type="match status" value="1"/>
</dbReference>
<dbReference type="GO" id="GO:0042840">
    <property type="term" value="P:D-glucuronate catabolic process"/>
    <property type="evidence" value="ECO:0007669"/>
    <property type="project" value="TreeGrafter"/>
</dbReference>
<gene>
    <name evidence="7" type="primary">uxaC</name>
    <name evidence="8" type="ORF">AXE80_07930</name>
</gene>
<evidence type="ECO:0000256" key="6">
    <source>
        <dbReference type="ARBA" id="ARBA00023235"/>
    </source>
</evidence>
<comment type="catalytic activity">
    <reaction evidence="7">
        <text>aldehydo-D-galacturonate = keto-D-tagaturonate</text>
        <dbReference type="Rhea" id="RHEA:27702"/>
        <dbReference type="ChEBI" id="CHEBI:12952"/>
        <dbReference type="ChEBI" id="CHEBI:17886"/>
    </reaction>
</comment>
<reference evidence="8 9" key="1">
    <citation type="submission" date="2016-02" db="EMBL/GenBank/DDBJ databases">
        <authorList>
            <person name="Wen L."/>
            <person name="He K."/>
            <person name="Yang H."/>
        </authorList>
    </citation>
    <scope>NUCLEOTIDE SEQUENCE [LARGE SCALE GENOMIC DNA]</scope>
    <source>
        <strain evidence="8 9">CZ1127</strain>
    </source>
</reference>
<dbReference type="GO" id="GO:0008880">
    <property type="term" value="F:glucuronate isomerase activity"/>
    <property type="evidence" value="ECO:0007669"/>
    <property type="project" value="UniProtKB-UniRule"/>
</dbReference>
<dbReference type="PANTHER" id="PTHR30068:SF4">
    <property type="entry name" value="URONATE ISOMERASE"/>
    <property type="match status" value="1"/>
</dbReference>
<comment type="pathway">
    <text evidence="2 7">Carbohydrate metabolism; pentose and glucuronate interconversion.</text>
</comment>
<name>A0A1B1Y634_9FLAO</name>
<dbReference type="EMBL" id="CP014224">
    <property type="protein sequence ID" value="ANW96209.1"/>
    <property type="molecule type" value="Genomic_DNA"/>
</dbReference>
<dbReference type="PANTHER" id="PTHR30068">
    <property type="entry name" value="URONATE ISOMERASE"/>
    <property type="match status" value="1"/>
</dbReference>
<dbReference type="SUPFAM" id="SSF51556">
    <property type="entry name" value="Metallo-dependent hydrolases"/>
    <property type="match status" value="1"/>
</dbReference>
<dbReference type="Pfam" id="PF02614">
    <property type="entry name" value="UxaC"/>
    <property type="match status" value="1"/>
</dbReference>
<dbReference type="AlphaFoldDB" id="A0A1B1Y634"/>
<organism evidence="8 9">
    <name type="scientific">Wenyingzhuangia fucanilytica</name>
    <dbReference type="NCBI Taxonomy" id="1790137"/>
    <lineage>
        <taxon>Bacteria</taxon>
        <taxon>Pseudomonadati</taxon>
        <taxon>Bacteroidota</taxon>
        <taxon>Flavobacteriia</taxon>
        <taxon>Flavobacteriales</taxon>
        <taxon>Flavobacteriaceae</taxon>
        <taxon>Wenyingzhuangia</taxon>
    </lineage>
</organism>
<dbReference type="Proteomes" id="UP000092967">
    <property type="component" value="Chromosome"/>
</dbReference>
<evidence type="ECO:0000256" key="4">
    <source>
        <dbReference type="ARBA" id="ARBA00012546"/>
    </source>
</evidence>
<proteinExistence type="inferred from homology"/>
<evidence type="ECO:0000256" key="2">
    <source>
        <dbReference type="ARBA" id="ARBA00004892"/>
    </source>
</evidence>
<sequence length="464" mass="53797">MKNFINDQFLLQNDKAVELYNAVKDLPIIDYHCHLPPDEIANNTSFQNISQAWLKGDHYKWRAMRTLGVDEKYITGNTSDEEKFKKWAHTVPYAVLNPLYHWTHLEMKRYFDIDELLTEKNHASIYEQTSEKLRLPEFSTQGLIKKMNVEHICTTDDPLYDMAYHDTIKAQGNSFKVTASFRPDGFMNIESEGFLDYMEKSEEIFKKDISSIYDLIDFIGGRIDFFNEKGCRISDHGLENVCAADFSLKSVDTIFKKRKENKILTAKEIEEYKSAILVILFEKYHEKGWVQQLHLGALRNNNSRKLSILGPDTGWDSIGDFPQAQSLSKFLNRLSKEDKLGKTIIYNLNPADNYVFAAMVGNFNEGTMKGKVQYGASWWFLDQKKGIEDHFDALSSLGLISCFIGMLTDSRSFLSYPRHEYFRRLLCNYFGGKIQTGELPNDIPWLTKILKDICYNNVKGYLNF</sequence>